<feature type="transmembrane region" description="Helical" evidence="6">
    <location>
        <begin position="165"/>
        <end position="189"/>
    </location>
</feature>
<comment type="similarity">
    <text evidence="2">Belongs to the IFI6/IFI27 family.</text>
</comment>
<evidence type="ECO:0000256" key="6">
    <source>
        <dbReference type="SAM" id="Phobius"/>
    </source>
</evidence>
<dbReference type="PANTHER" id="PTHR16932:SF18">
    <property type="entry name" value="INTERFERON, ALPHA-INDUCIBLE PROTEIN 27-LIKE 2"/>
    <property type="match status" value="1"/>
</dbReference>
<dbReference type="Gene3D" id="6.10.110.10">
    <property type="match status" value="1"/>
</dbReference>
<evidence type="ECO:0000313" key="8">
    <source>
        <dbReference type="EnsemblFungi" id="PTTG_25751-t43_1-p1"/>
    </source>
</evidence>
<keyword evidence="3 6" id="KW-0812">Transmembrane</keyword>
<dbReference type="Pfam" id="PF06140">
    <property type="entry name" value="Ifi-6-16"/>
    <property type="match status" value="1"/>
</dbReference>
<evidence type="ECO:0000256" key="4">
    <source>
        <dbReference type="ARBA" id="ARBA00022989"/>
    </source>
</evidence>
<proteinExistence type="inferred from homology"/>
<keyword evidence="9" id="KW-1185">Reference proteome</keyword>
<evidence type="ECO:0000313" key="9">
    <source>
        <dbReference type="Proteomes" id="UP000005240"/>
    </source>
</evidence>
<dbReference type="InterPro" id="IPR009311">
    <property type="entry name" value="IFI6/IFI27-like"/>
</dbReference>
<reference evidence="8" key="4">
    <citation type="submission" date="2025-05" db="UniProtKB">
        <authorList>
            <consortium name="EnsemblFungi"/>
        </authorList>
    </citation>
    <scope>IDENTIFICATION</scope>
    <source>
        <strain evidence="8">isolate 1-1 / race 1 (BBBD)</strain>
    </source>
</reference>
<dbReference type="InterPro" id="IPR038213">
    <property type="entry name" value="IFI6/IFI27-like_sf"/>
</dbReference>
<dbReference type="AlphaFoldDB" id="A0A180GZR5"/>
<sequence>MPLPIFKKLEMGLKDVEFCHCFELAPESKNITVGQLRDGLIVLCAKQNITLLAIYVGGRQIDAGYRGWMLSMKAIPEFDKDRKFMFTTKHKTNTGIFNYIIGSAALGAISAPSLLLGFVAMLGFSKPGIIAGTPGAYFMASYKGSVAASSLCAVLQSIGAAGLTFVGTATIAGVGGLLGVGSILAWSLIGRSQPHDQQSTYACKSQDGKSPRKSFT</sequence>
<keyword evidence="4 6" id="KW-1133">Transmembrane helix</keyword>
<accession>A0A180GZR5</accession>
<dbReference type="Proteomes" id="UP000005240">
    <property type="component" value="Unassembled WGS sequence"/>
</dbReference>
<evidence type="ECO:0000256" key="3">
    <source>
        <dbReference type="ARBA" id="ARBA00022692"/>
    </source>
</evidence>
<gene>
    <name evidence="7" type="ORF">PTTG_25751</name>
</gene>
<reference evidence="7" key="2">
    <citation type="submission" date="2016-05" db="EMBL/GenBank/DDBJ databases">
        <title>Comparative analysis highlights variable genome content of wheat rusts and divergence of the mating loci.</title>
        <authorList>
            <person name="Cuomo C.A."/>
            <person name="Bakkeren G."/>
            <person name="Szabo L."/>
            <person name="Khalil H."/>
            <person name="Joly D."/>
            <person name="Goldberg J."/>
            <person name="Young S."/>
            <person name="Zeng Q."/>
            <person name="Fellers J."/>
        </authorList>
    </citation>
    <scope>NUCLEOTIDE SEQUENCE [LARGE SCALE GENOMIC DNA]</scope>
    <source>
        <strain evidence="7">1-1 BBBD Race 1</strain>
    </source>
</reference>
<evidence type="ECO:0000256" key="2">
    <source>
        <dbReference type="ARBA" id="ARBA00007262"/>
    </source>
</evidence>
<dbReference type="EMBL" id="ADAS02000008">
    <property type="protein sequence ID" value="OAV98337.1"/>
    <property type="molecule type" value="Genomic_DNA"/>
</dbReference>
<dbReference type="VEuPathDB" id="FungiDB:PTTG_25751"/>
<protein>
    <submittedName>
        <fullName evidence="7 8">Uncharacterized protein</fullName>
    </submittedName>
</protein>
<dbReference type="EnsemblFungi" id="PTTG_25751-t43_1">
    <property type="protein sequence ID" value="PTTG_25751-t43_1-p1"/>
    <property type="gene ID" value="PTTG_25751"/>
</dbReference>
<reference evidence="7" key="1">
    <citation type="submission" date="2009-11" db="EMBL/GenBank/DDBJ databases">
        <authorList>
            <consortium name="The Broad Institute Genome Sequencing Platform"/>
            <person name="Ward D."/>
            <person name="Feldgarden M."/>
            <person name="Earl A."/>
            <person name="Young S.K."/>
            <person name="Zeng Q."/>
            <person name="Koehrsen M."/>
            <person name="Alvarado L."/>
            <person name="Berlin A."/>
            <person name="Bochicchio J."/>
            <person name="Borenstein D."/>
            <person name="Chapman S.B."/>
            <person name="Chen Z."/>
            <person name="Engels R."/>
            <person name="Freedman E."/>
            <person name="Gellesch M."/>
            <person name="Goldberg J."/>
            <person name="Griggs A."/>
            <person name="Gujja S."/>
            <person name="Heilman E."/>
            <person name="Heiman D."/>
            <person name="Hepburn T."/>
            <person name="Howarth C."/>
            <person name="Jen D."/>
            <person name="Larson L."/>
            <person name="Lewis B."/>
            <person name="Mehta T."/>
            <person name="Park D."/>
            <person name="Pearson M."/>
            <person name="Roberts A."/>
            <person name="Saif S."/>
            <person name="Shea T."/>
            <person name="Shenoy N."/>
            <person name="Sisk P."/>
            <person name="Stolte C."/>
            <person name="Sykes S."/>
            <person name="Thomson T."/>
            <person name="Walk T."/>
            <person name="White J."/>
            <person name="Yandava C."/>
            <person name="Izard J."/>
            <person name="Baranova O.V."/>
            <person name="Blanton J.M."/>
            <person name="Tanner A.C."/>
            <person name="Dewhirst F.E."/>
            <person name="Haas B."/>
            <person name="Nusbaum C."/>
            <person name="Birren B."/>
        </authorList>
    </citation>
    <scope>NUCLEOTIDE SEQUENCE [LARGE SCALE GENOMIC DNA]</scope>
    <source>
        <strain evidence="7">1-1 BBBD Race 1</strain>
    </source>
</reference>
<dbReference type="OrthoDB" id="440424at2759"/>
<organism evidence="7">
    <name type="scientific">Puccinia triticina (isolate 1-1 / race 1 (BBBD))</name>
    <name type="common">Brown leaf rust fungus</name>
    <dbReference type="NCBI Taxonomy" id="630390"/>
    <lineage>
        <taxon>Eukaryota</taxon>
        <taxon>Fungi</taxon>
        <taxon>Dikarya</taxon>
        <taxon>Basidiomycota</taxon>
        <taxon>Pucciniomycotina</taxon>
        <taxon>Pucciniomycetes</taxon>
        <taxon>Pucciniales</taxon>
        <taxon>Pucciniaceae</taxon>
        <taxon>Puccinia</taxon>
    </lineage>
</organism>
<keyword evidence="5 6" id="KW-0472">Membrane</keyword>
<dbReference type="GO" id="GO:0016020">
    <property type="term" value="C:membrane"/>
    <property type="evidence" value="ECO:0007669"/>
    <property type="project" value="UniProtKB-SubCell"/>
</dbReference>
<dbReference type="PANTHER" id="PTHR16932">
    <property type="entry name" value="INTERFERON ALPHA-INDUCIBLE PROTEIN 27"/>
    <property type="match status" value="1"/>
</dbReference>
<evidence type="ECO:0000256" key="5">
    <source>
        <dbReference type="ARBA" id="ARBA00023136"/>
    </source>
</evidence>
<name>A0A180GZR5_PUCT1</name>
<evidence type="ECO:0000256" key="1">
    <source>
        <dbReference type="ARBA" id="ARBA00004141"/>
    </source>
</evidence>
<reference evidence="8 9" key="3">
    <citation type="journal article" date="2017" name="G3 (Bethesda)">
        <title>Comparative analysis highlights variable genome content of wheat rusts and divergence of the mating loci.</title>
        <authorList>
            <person name="Cuomo C.A."/>
            <person name="Bakkeren G."/>
            <person name="Khalil H.B."/>
            <person name="Panwar V."/>
            <person name="Joly D."/>
            <person name="Linning R."/>
            <person name="Sakthikumar S."/>
            <person name="Song X."/>
            <person name="Adiconis X."/>
            <person name="Fan L."/>
            <person name="Goldberg J.M."/>
            <person name="Levin J.Z."/>
            <person name="Young S."/>
            <person name="Zeng Q."/>
            <person name="Anikster Y."/>
            <person name="Bruce M."/>
            <person name="Wang M."/>
            <person name="Yin C."/>
            <person name="McCallum B."/>
            <person name="Szabo L.J."/>
            <person name="Hulbert S."/>
            <person name="Chen X."/>
            <person name="Fellers J.P."/>
        </authorList>
    </citation>
    <scope>NUCLEOTIDE SEQUENCE</scope>
    <source>
        <strain evidence="9">Isolate 1-1 / race 1 (BBBD)</strain>
        <strain evidence="8">isolate 1-1 / race 1 (BBBD)</strain>
    </source>
</reference>
<comment type="subcellular location">
    <subcellularLocation>
        <location evidence="1">Membrane</location>
        <topology evidence="1">Multi-pass membrane protein</topology>
    </subcellularLocation>
</comment>
<feature type="transmembrane region" description="Helical" evidence="6">
    <location>
        <begin position="96"/>
        <end position="124"/>
    </location>
</feature>
<evidence type="ECO:0000313" key="7">
    <source>
        <dbReference type="EMBL" id="OAV98337.1"/>
    </source>
</evidence>